<protein>
    <recommendedName>
        <fullName evidence="2">DUF3298 domain-containing protein</fullName>
    </recommendedName>
</protein>
<feature type="chain" id="PRO_5046303576" description="DUF3298 domain-containing protein" evidence="1">
    <location>
        <begin position="25"/>
        <end position="281"/>
    </location>
</feature>
<dbReference type="InterPro" id="IPR021729">
    <property type="entry name" value="DUF3298"/>
</dbReference>
<evidence type="ECO:0000313" key="4">
    <source>
        <dbReference type="Proteomes" id="UP000599009"/>
    </source>
</evidence>
<sequence length="281" mass="29828">MTRSRYCLVAFVLLLALAGCRREAEVPGGAVDGAAQAPVPTADGVAADAPVVLEDVMESDPRYIIGISYPPGINSYPELAAELKRYADAARADLMDAVEARDPSSTGAAGAPYDLALPFDMVMETPEVVAVQATGTSYTGGAHGNPLVARFVWLPARAEMLRAEALVQGPGGWNDISAFVRESLHAALSQRLDADDLEPEDRMRLMRTGGRMIDEGTVPTAGNFANFEPVPSTGGRLRALRFVFPPYQVGPYSDGVQTVEVPAAVLLPHLAPEYRALFTAG</sequence>
<evidence type="ECO:0000256" key="1">
    <source>
        <dbReference type="SAM" id="SignalP"/>
    </source>
</evidence>
<organism evidence="3 4">
    <name type="scientific">Luteimonas terricola</name>
    <dbReference type="NCBI Taxonomy" id="645597"/>
    <lineage>
        <taxon>Bacteria</taxon>
        <taxon>Pseudomonadati</taxon>
        <taxon>Pseudomonadota</taxon>
        <taxon>Gammaproteobacteria</taxon>
        <taxon>Lysobacterales</taxon>
        <taxon>Lysobacteraceae</taxon>
        <taxon>Luteimonas</taxon>
    </lineage>
</organism>
<name>A0ABQ2EEF7_9GAMM</name>
<dbReference type="PROSITE" id="PS51257">
    <property type="entry name" value="PROKAR_LIPOPROTEIN"/>
    <property type="match status" value="1"/>
</dbReference>
<proteinExistence type="predicted"/>
<feature type="signal peptide" evidence="1">
    <location>
        <begin position="1"/>
        <end position="24"/>
    </location>
</feature>
<accession>A0ABQ2EEF7</accession>
<keyword evidence="1" id="KW-0732">Signal</keyword>
<dbReference type="RefSeq" id="WP_132986341.1">
    <property type="nucleotide sequence ID" value="NZ_BMME01000001.1"/>
</dbReference>
<dbReference type="Gene3D" id="3.30.565.40">
    <property type="entry name" value="Fervidobacterium nodosum Rt17-B1 like"/>
    <property type="match status" value="1"/>
</dbReference>
<dbReference type="Pfam" id="PF11738">
    <property type="entry name" value="DUF3298"/>
    <property type="match status" value="1"/>
</dbReference>
<dbReference type="EMBL" id="BMME01000001">
    <property type="protein sequence ID" value="GGK08147.1"/>
    <property type="molecule type" value="Genomic_DNA"/>
</dbReference>
<gene>
    <name evidence="3" type="ORF">GCM10011394_16850</name>
</gene>
<evidence type="ECO:0000313" key="3">
    <source>
        <dbReference type="EMBL" id="GGK08147.1"/>
    </source>
</evidence>
<keyword evidence="4" id="KW-1185">Reference proteome</keyword>
<dbReference type="InterPro" id="IPR037126">
    <property type="entry name" value="PdaC/RsiV-like_sf"/>
</dbReference>
<comment type="caution">
    <text evidence="3">The sequence shown here is derived from an EMBL/GenBank/DDBJ whole genome shotgun (WGS) entry which is preliminary data.</text>
</comment>
<dbReference type="Proteomes" id="UP000599009">
    <property type="component" value="Unassembled WGS sequence"/>
</dbReference>
<dbReference type="Gene3D" id="3.90.640.20">
    <property type="entry name" value="Heat-shock cognate protein, ATPase"/>
    <property type="match status" value="1"/>
</dbReference>
<feature type="domain" description="DUF3298" evidence="2">
    <location>
        <begin position="239"/>
        <end position="262"/>
    </location>
</feature>
<evidence type="ECO:0000259" key="2">
    <source>
        <dbReference type="Pfam" id="PF11738"/>
    </source>
</evidence>
<reference evidence="4" key="1">
    <citation type="journal article" date="2019" name="Int. J. Syst. Evol. Microbiol.">
        <title>The Global Catalogue of Microorganisms (GCM) 10K type strain sequencing project: providing services to taxonomists for standard genome sequencing and annotation.</title>
        <authorList>
            <consortium name="The Broad Institute Genomics Platform"/>
            <consortium name="The Broad Institute Genome Sequencing Center for Infectious Disease"/>
            <person name="Wu L."/>
            <person name="Ma J."/>
        </authorList>
    </citation>
    <scope>NUCLEOTIDE SEQUENCE [LARGE SCALE GENOMIC DNA]</scope>
    <source>
        <strain evidence="4">CGMCC 1.8985</strain>
    </source>
</reference>